<dbReference type="InterPro" id="IPR036890">
    <property type="entry name" value="HATPase_C_sf"/>
</dbReference>
<dbReference type="Gene3D" id="3.30.230.10">
    <property type="match status" value="1"/>
</dbReference>
<dbReference type="Proteomes" id="UP000178602">
    <property type="component" value="Unassembled WGS sequence"/>
</dbReference>
<evidence type="ECO:0000259" key="5">
    <source>
        <dbReference type="SMART" id="SM00853"/>
    </source>
</evidence>
<feature type="domain" description="MutL C-terminal dimerisation" evidence="5">
    <location>
        <begin position="358"/>
        <end position="499"/>
    </location>
</feature>
<evidence type="ECO:0000256" key="1">
    <source>
        <dbReference type="ARBA" id="ARBA00006082"/>
    </source>
</evidence>
<dbReference type="CDD" id="cd16926">
    <property type="entry name" value="HATPase_MutL-MLH-PMS-like"/>
    <property type="match status" value="1"/>
</dbReference>
<evidence type="ECO:0000256" key="3">
    <source>
        <dbReference type="ARBA" id="ARBA00023204"/>
    </source>
</evidence>
<evidence type="ECO:0000313" key="7">
    <source>
        <dbReference type="EMBL" id="OGC28389.1"/>
    </source>
</evidence>
<dbReference type="GO" id="GO:0016887">
    <property type="term" value="F:ATP hydrolysis activity"/>
    <property type="evidence" value="ECO:0007669"/>
    <property type="project" value="InterPro"/>
</dbReference>
<dbReference type="InterPro" id="IPR014790">
    <property type="entry name" value="MutL_C"/>
</dbReference>
<dbReference type="GO" id="GO:0032300">
    <property type="term" value="C:mismatch repair complex"/>
    <property type="evidence" value="ECO:0007669"/>
    <property type="project" value="InterPro"/>
</dbReference>
<dbReference type="HAMAP" id="MF_00149">
    <property type="entry name" value="DNA_mis_repair"/>
    <property type="match status" value="1"/>
</dbReference>
<protein>
    <recommendedName>
        <fullName evidence="4">DNA mismatch repair protein MutL</fullName>
    </recommendedName>
</protein>
<dbReference type="PANTHER" id="PTHR10073:SF12">
    <property type="entry name" value="DNA MISMATCH REPAIR PROTEIN MLH1"/>
    <property type="match status" value="1"/>
</dbReference>
<dbReference type="NCBIfam" id="TIGR00585">
    <property type="entry name" value="mutl"/>
    <property type="match status" value="2"/>
</dbReference>
<dbReference type="SUPFAM" id="SSF54211">
    <property type="entry name" value="Ribosomal protein S5 domain 2-like"/>
    <property type="match status" value="1"/>
</dbReference>
<dbReference type="SUPFAM" id="SSF55874">
    <property type="entry name" value="ATPase domain of HSP90 chaperone/DNA topoisomerase II/histidine kinase"/>
    <property type="match status" value="1"/>
</dbReference>
<organism evidence="7 8">
    <name type="scientific">candidate division WOR-1 bacterium RIFOXYC12_FULL_54_18</name>
    <dbReference type="NCBI Taxonomy" id="1802584"/>
    <lineage>
        <taxon>Bacteria</taxon>
        <taxon>Bacillati</taxon>
        <taxon>Saganbacteria</taxon>
    </lineage>
</organism>
<dbReference type="PANTHER" id="PTHR10073">
    <property type="entry name" value="DNA MISMATCH REPAIR PROTEIN MLH, PMS, MUTL"/>
    <property type="match status" value="1"/>
</dbReference>
<dbReference type="InterPro" id="IPR020667">
    <property type="entry name" value="DNA_mismatch_repair_MutL"/>
</dbReference>
<dbReference type="GO" id="GO:0140664">
    <property type="term" value="F:ATP-dependent DNA damage sensor activity"/>
    <property type="evidence" value="ECO:0007669"/>
    <property type="project" value="InterPro"/>
</dbReference>
<evidence type="ECO:0000256" key="4">
    <source>
        <dbReference type="HAMAP-Rule" id="MF_00149"/>
    </source>
</evidence>
<dbReference type="InterPro" id="IPR037198">
    <property type="entry name" value="MutL_C_sf"/>
</dbReference>
<dbReference type="CDD" id="cd00782">
    <property type="entry name" value="MutL_Trans"/>
    <property type="match status" value="1"/>
</dbReference>
<dbReference type="InterPro" id="IPR002099">
    <property type="entry name" value="MutL/Mlh/PMS"/>
</dbReference>
<dbReference type="Gene3D" id="3.30.1370.100">
    <property type="entry name" value="MutL, C-terminal domain, regulatory subdomain"/>
    <property type="match status" value="1"/>
</dbReference>
<dbReference type="SMART" id="SM00853">
    <property type="entry name" value="MutL_C"/>
    <property type="match status" value="1"/>
</dbReference>
<accession>A0A1F4T786</accession>
<sequence length="541" mass="59373">MSEIKLLSEDLINKIAAGEVVERPASVVKELVENSIDAGADRIVVEIEDGGKKLIRVSDNGRGMTETEIRLALERHSTSKIRSVDDLFNIRTLGFRGEALPSIASISQLKIERNQSSGLTIEAKDLFYNTPVRKKFLKSNATEIGRCGDIIAKYVLAFPGISFKFVSDSKTLLFSSGGGDLLGAVAAVYGAAIAKELLPVNKSFASGNIAGLISRPTISRVDKGYENFFVNSRYVRNFLLNRALEETYRTYIPGNRYPIAVLSVAIDPREVDVNVHPTKIEVKFMKNQEVMAAVRSAVVEGLTNISPISSGNQTSNSFALPQGEWQAPMTDVFFPEEIPPTMPERSAVAISDELPLAPLYQLKNAYIVATDGSGLSVIDQHAAHERIIYDRLTRQEEIKSVQAMLIPETVELDLSAASAIREHLGLIQEMGFEVEEFGQNSFIIRGVPAICGKTSGAELFVDLANDLRENGKSDQLAVKKENLRKSVACHSAIKAGEGMTTVEMTTLIRDLFRTENPTTCPHGRPLIFSITAAEIEKKFHR</sequence>
<comment type="caution">
    <text evidence="7">The sequence shown here is derived from an EMBL/GenBank/DDBJ whole genome shotgun (WGS) entry which is preliminary data.</text>
</comment>
<dbReference type="Gene3D" id="3.30.1540.20">
    <property type="entry name" value="MutL, C-terminal domain, dimerisation subdomain"/>
    <property type="match status" value="1"/>
</dbReference>
<dbReference type="InterPro" id="IPR013507">
    <property type="entry name" value="DNA_mismatch_S5_2-like"/>
</dbReference>
<evidence type="ECO:0000256" key="2">
    <source>
        <dbReference type="ARBA" id="ARBA00022763"/>
    </source>
</evidence>
<dbReference type="Pfam" id="PF01119">
    <property type="entry name" value="DNA_mis_repair"/>
    <property type="match status" value="1"/>
</dbReference>
<gene>
    <name evidence="4" type="primary">mutL</name>
    <name evidence="7" type="ORF">A3K49_05360</name>
</gene>
<evidence type="ECO:0000259" key="6">
    <source>
        <dbReference type="SMART" id="SM01340"/>
    </source>
</evidence>
<dbReference type="Gene3D" id="3.30.565.10">
    <property type="entry name" value="Histidine kinase-like ATPase, C-terminal domain"/>
    <property type="match status" value="1"/>
</dbReference>
<dbReference type="InterPro" id="IPR014762">
    <property type="entry name" value="DNA_mismatch_repair_CS"/>
</dbReference>
<dbReference type="InterPro" id="IPR042120">
    <property type="entry name" value="MutL_C_dimsub"/>
</dbReference>
<reference evidence="7 8" key="1">
    <citation type="journal article" date="2016" name="Nat. Commun.">
        <title>Thousands of microbial genomes shed light on interconnected biogeochemical processes in an aquifer system.</title>
        <authorList>
            <person name="Anantharaman K."/>
            <person name="Brown C.T."/>
            <person name="Hug L.A."/>
            <person name="Sharon I."/>
            <person name="Castelle C.J."/>
            <person name="Probst A.J."/>
            <person name="Thomas B.C."/>
            <person name="Singh A."/>
            <person name="Wilkins M.J."/>
            <person name="Karaoz U."/>
            <person name="Brodie E.L."/>
            <person name="Williams K.H."/>
            <person name="Hubbard S.S."/>
            <person name="Banfield J.F."/>
        </authorList>
    </citation>
    <scope>NUCLEOTIDE SEQUENCE [LARGE SCALE GENOMIC DNA]</scope>
</reference>
<comment type="function">
    <text evidence="4">This protein is involved in the repair of mismatches in DNA. It is required for dam-dependent methyl-directed DNA mismatch repair. May act as a 'molecular matchmaker', a protein that promotes the formation of a stable complex between two or more DNA-binding proteins in an ATP-dependent manner without itself being part of a final effector complex.</text>
</comment>
<dbReference type="AlphaFoldDB" id="A0A1F4T786"/>
<dbReference type="InterPro" id="IPR014721">
    <property type="entry name" value="Ribsml_uS5_D2-typ_fold_subgr"/>
</dbReference>
<dbReference type="SMART" id="SM01340">
    <property type="entry name" value="DNA_mis_repair"/>
    <property type="match status" value="1"/>
</dbReference>
<comment type="similarity">
    <text evidence="1 4">Belongs to the DNA mismatch repair MutL/HexB family.</text>
</comment>
<keyword evidence="2 4" id="KW-0227">DNA damage</keyword>
<dbReference type="GO" id="GO:0006298">
    <property type="term" value="P:mismatch repair"/>
    <property type="evidence" value="ECO:0007669"/>
    <property type="project" value="UniProtKB-UniRule"/>
</dbReference>
<evidence type="ECO:0000313" key="8">
    <source>
        <dbReference type="Proteomes" id="UP000178602"/>
    </source>
</evidence>
<dbReference type="PROSITE" id="PS00058">
    <property type="entry name" value="DNA_MISMATCH_REPAIR_1"/>
    <property type="match status" value="1"/>
</dbReference>
<keyword evidence="3 4" id="KW-0234">DNA repair</keyword>
<dbReference type="Pfam" id="PF13589">
    <property type="entry name" value="HATPase_c_3"/>
    <property type="match status" value="1"/>
</dbReference>
<name>A0A1F4T786_UNCSA</name>
<dbReference type="GO" id="GO:0030983">
    <property type="term" value="F:mismatched DNA binding"/>
    <property type="evidence" value="ECO:0007669"/>
    <property type="project" value="InterPro"/>
</dbReference>
<feature type="domain" description="DNA mismatch repair protein S5" evidence="6">
    <location>
        <begin position="185"/>
        <end position="303"/>
    </location>
</feature>
<dbReference type="InterPro" id="IPR020568">
    <property type="entry name" value="Ribosomal_Su5_D2-typ_SF"/>
</dbReference>
<dbReference type="InterPro" id="IPR038973">
    <property type="entry name" value="MutL/Mlh/Pms-like"/>
</dbReference>
<dbReference type="SUPFAM" id="SSF118116">
    <property type="entry name" value="DNA mismatch repair protein MutL"/>
    <property type="match status" value="1"/>
</dbReference>
<dbReference type="Pfam" id="PF08676">
    <property type="entry name" value="MutL_C"/>
    <property type="match status" value="1"/>
</dbReference>
<dbReference type="GO" id="GO:0005524">
    <property type="term" value="F:ATP binding"/>
    <property type="evidence" value="ECO:0007669"/>
    <property type="project" value="InterPro"/>
</dbReference>
<dbReference type="InterPro" id="IPR042121">
    <property type="entry name" value="MutL_C_regsub"/>
</dbReference>
<dbReference type="EMBL" id="MEUG01000001">
    <property type="protein sequence ID" value="OGC28389.1"/>
    <property type="molecule type" value="Genomic_DNA"/>
</dbReference>
<proteinExistence type="inferred from homology"/>